<keyword evidence="5" id="KW-1185">Reference proteome</keyword>
<keyword evidence="2" id="KW-0012">Acyltransferase</keyword>
<protein>
    <submittedName>
        <fullName evidence="4">Acetyltransferase (GNAT) family protein</fullName>
    </submittedName>
</protein>
<dbReference type="PROSITE" id="PS51186">
    <property type="entry name" value="GNAT"/>
    <property type="match status" value="1"/>
</dbReference>
<dbReference type="GO" id="GO:0016747">
    <property type="term" value="F:acyltransferase activity, transferring groups other than amino-acyl groups"/>
    <property type="evidence" value="ECO:0007669"/>
    <property type="project" value="InterPro"/>
</dbReference>
<dbReference type="InterPro" id="IPR050680">
    <property type="entry name" value="YpeA/RimI_acetyltransf"/>
</dbReference>
<keyword evidence="1" id="KW-0808">Transferase</keyword>
<dbReference type="RefSeq" id="WP_235280642.1">
    <property type="nucleotide sequence ID" value="NZ_CP010817.1"/>
</dbReference>
<name>A0AAJ4W231_MYRPR</name>
<proteinExistence type="predicted"/>
<sequence>MRINRYLGRGYRSTAAHVLQQAFNEKLKGILGTEEEIHQVILASLDAKHIIVARSSEGELIGVAAYQHNGQCTLNISLSIMIKVYGLIRGLYKMLQLIMYFPSKRDKDVVYVDAIAVDENFRGLGVGKMLLEEVEKLALEHHARYVSLDVIKENPRAKKLYEQIGFVEVKYNELDERTSDKLGFSGYYYMMKIIS</sequence>
<organism evidence="4 5">
    <name type="scientific">Myroides profundi</name>
    <dbReference type="NCBI Taxonomy" id="480520"/>
    <lineage>
        <taxon>Bacteria</taxon>
        <taxon>Pseudomonadati</taxon>
        <taxon>Bacteroidota</taxon>
        <taxon>Flavobacteriia</taxon>
        <taxon>Flavobacteriales</taxon>
        <taxon>Flavobacteriaceae</taxon>
        <taxon>Myroides</taxon>
    </lineage>
</organism>
<evidence type="ECO:0000313" key="5">
    <source>
        <dbReference type="Proteomes" id="UP000183496"/>
    </source>
</evidence>
<dbReference type="InterPro" id="IPR000182">
    <property type="entry name" value="GNAT_dom"/>
</dbReference>
<dbReference type="AlphaFoldDB" id="A0AAJ4W231"/>
<dbReference type="PANTHER" id="PTHR43420">
    <property type="entry name" value="ACETYLTRANSFERASE"/>
    <property type="match status" value="1"/>
</dbReference>
<reference evidence="4 5" key="1">
    <citation type="submission" date="2016-10" db="EMBL/GenBank/DDBJ databases">
        <authorList>
            <person name="Varghese N."/>
            <person name="Submissions S."/>
        </authorList>
    </citation>
    <scope>NUCLEOTIDE SEQUENCE [LARGE SCALE GENOMIC DNA]</scope>
    <source>
        <strain evidence="5">DSM 19823 / KCTC 23066 / CCTCC M 208030 / D25</strain>
    </source>
</reference>
<evidence type="ECO:0000256" key="1">
    <source>
        <dbReference type="ARBA" id="ARBA00022679"/>
    </source>
</evidence>
<feature type="domain" description="N-acetyltransferase" evidence="3">
    <location>
        <begin position="6"/>
        <end position="194"/>
    </location>
</feature>
<dbReference type="Pfam" id="PF00583">
    <property type="entry name" value="Acetyltransf_1"/>
    <property type="match status" value="1"/>
</dbReference>
<dbReference type="EMBL" id="FOFY01000002">
    <property type="protein sequence ID" value="SEQ24461.1"/>
    <property type="molecule type" value="Genomic_DNA"/>
</dbReference>
<dbReference type="Gene3D" id="3.40.630.30">
    <property type="match status" value="1"/>
</dbReference>
<dbReference type="InterPro" id="IPR016181">
    <property type="entry name" value="Acyl_CoA_acyltransferase"/>
</dbReference>
<evidence type="ECO:0000313" key="4">
    <source>
        <dbReference type="EMBL" id="SEQ24461.1"/>
    </source>
</evidence>
<accession>A0AAJ4W231</accession>
<dbReference type="CDD" id="cd04301">
    <property type="entry name" value="NAT_SF"/>
    <property type="match status" value="1"/>
</dbReference>
<dbReference type="Proteomes" id="UP000183496">
    <property type="component" value="Unassembled WGS sequence"/>
</dbReference>
<dbReference type="SUPFAM" id="SSF55729">
    <property type="entry name" value="Acyl-CoA N-acyltransferases (Nat)"/>
    <property type="match status" value="1"/>
</dbReference>
<dbReference type="PANTHER" id="PTHR43420:SF47">
    <property type="entry name" value="N-ACETYLTRANSFERASE DOMAIN-CONTAINING PROTEIN"/>
    <property type="match status" value="1"/>
</dbReference>
<evidence type="ECO:0000259" key="3">
    <source>
        <dbReference type="PROSITE" id="PS51186"/>
    </source>
</evidence>
<gene>
    <name evidence="4" type="ORF">SAMN04488089_102155</name>
</gene>
<evidence type="ECO:0000256" key="2">
    <source>
        <dbReference type="ARBA" id="ARBA00023315"/>
    </source>
</evidence>
<comment type="caution">
    <text evidence="4">The sequence shown here is derived from an EMBL/GenBank/DDBJ whole genome shotgun (WGS) entry which is preliminary data.</text>
</comment>